<accession>B9TNG7</accession>
<name>B9TNG7_RICCO</name>
<dbReference type="CDD" id="cd01949">
    <property type="entry name" value="GGDEF"/>
    <property type="match status" value="1"/>
</dbReference>
<dbReference type="PANTHER" id="PTHR45138:SF9">
    <property type="entry name" value="DIGUANYLATE CYCLASE DGCM-RELATED"/>
    <property type="match status" value="1"/>
</dbReference>
<dbReference type="SMART" id="SM00267">
    <property type="entry name" value="GGDEF"/>
    <property type="match status" value="1"/>
</dbReference>
<dbReference type="InterPro" id="IPR043128">
    <property type="entry name" value="Rev_trsase/Diguanyl_cyclase"/>
</dbReference>
<dbReference type="InterPro" id="IPR000160">
    <property type="entry name" value="GGDEF_dom"/>
</dbReference>
<evidence type="ECO:0000313" key="2">
    <source>
        <dbReference type="EMBL" id="EEF22597.1"/>
    </source>
</evidence>
<evidence type="ECO:0000259" key="1">
    <source>
        <dbReference type="PROSITE" id="PS50887"/>
    </source>
</evidence>
<dbReference type="SUPFAM" id="SSF55073">
    <property type="entry name" value="Nucleotide cyclase"/>
    <property type="match status" value="1"/>
</dbReference>
<dbReference type="NCBIfam" id="TIGR00254">
    <property type="entry name" value="GGDEF"/>
    <property type="match status" value="1"/>
</dbReference>
<dbReference type="InterPro" id="IPR029787">
    <property type="entry name" value="Nucleotide_cyclase"/>
</dbReference>
<sequence>MSFALMGSLGFVLMIKERSDREIRTLAMTDPLTKIFNRRAFMIQAEKELAAAERSGLPLAFLMLDIDHFKQINDKYGHAAGDEVLVRIVEVLSSHLRKQDTLGRYGGEEFCALLPGTDAQGAMALAEKLRLEVAMTRIEVEENSLGLTLSIGGSTWEHLGPTKDYRELMEEADRALYQAKTGGRNRSLLYRTAPSIQTASAATL</sequence>
<dbReference type="PANTHER" id="PTHR45138">
    <property type="entry name" value="REGULATORY COMPONENTS OF SENSORY TRANSDUCTION SYSTEM"/>
    <property type="match status" value="1"/>
</dbReference>
<dbReference type="Pfam" id="PF00990">
    <property type="entry name" value="GGDEF"/>
    <property type="match status" value="1"/>
</dbReference>
<feature type="domain" description="GGDEF" evidence="1">
    <location>
        <begin position="57"/>
        <end position="192"/>
    </location>
</feature>
<dbReference type="Proteomes" id="UP000008311">
    <property type="component" value="Unassembled WGS sequence"/>
</dbReference>
<reference evidence="3" key="1">
    <citation type="journal article" date="2010" name="Nat. Biotechnol.">
        <title>Draft genome sequence of the oilseed species Ricinus communis.</title>
        <authorList>
            <person name="Chan A.P."/>
            <person name="Crabtree J."/>
            <person name="Zhao Q."/>
            <person name="Lorenzi H."/>
            <person name="Orvis J."/>
            <person name="Puiu D."/>
            <person name="Melake-Berhan A."/>
            <person name="Jones K.M."/>
            <person name="Redman J."/>
            <person name="Chen G."/>
            <person name="Cahoon E.B."/>
            <person name="Gedil M."/>
            <person name="Stanke M."/>
            <person name="Haas B.J."/>
            <person name="Wortman J.R."/>
            <person name="Fraser-Liggett C.M."/>
            <person name="Ravel J."/>
            <person name="Rabinowicz P.D."/>
        </authorList>
    </citation>
    <scope>NUCLEOTIDE SEQUENCE [LARGE SCALE GENOMIC DNA]</scope>
    <source>
        <strain evidence="3">cv. Hale</strain>
    </source>
</reference>
<keyword evidence="3" id="KW-1185">Reference proteome</keyword>
<dbReference type="eggNOG" id="ENOG502SE46">
    <property type="taxonomic scope" value="Eukaryota"/>
</dbReference>
<dbReference type="InterPro" id="IPR050469">
    <property type="entry name" value="Diguanylate_Cyclase"/>
</dbReference>
<proteinExistence type="predicted"/>
<dbReference type="InParanoid" id="B9TNG7"/>
<evidence type="ECO:0000313" key="3">
    <source>
        <dbReference type="Proteomes" id="UP000008311"/>
    </source>
</evidence>
<dbReference type="Gene3D" id="3.30.70.270">
    <property type="match status" value="1"/>
</dbReference>
<dbReference type="PROSITE" id="PS50887">
    <property type="entry name" value="GGDEF"/>
    <property type="match status" value="1"/>
</dbReference>
<dbReference type="FunFam" id="3.30.70.270:FF:000001">
    <property type="entry name" value="Diguanylate cyclase domain protein"/>
    <property type="match status" value="1"/>
</dbReference>
<organism evidence="2 3">
    <name type="scientific">Ricinus communis</name>
    <name type="common">Castor bean</name>
    <dbReference type="NCBI Taxonomy" id="3988"/>
    <lineage>
        <taxon>Eukaryota</taxon>
        <taxon>Viridiplantae</taxon>
        <taxon>Streptophyta</taxon>
        <taxon>Embryophyta</taxon>
        <taxon>Tracheophyta</taxon>
        <taxon>Spermatophyta</taxon>
        <taxon>Magnoliopsida</taxon>
        <taxon>eudicotyledons</taxon>
        <taxon>Gunneridae</taxon>
        <taxon>Pentapetalae</taxon>
        <taxon>rosids</taxon>
        <taxon>fabids</taxon>
        <taxon>Malpighiales</taxon>
        <taxon>Euphorbiaceae</taxon>
        <taxon>Acalyphoideae</taxon>
        <taxon>Acalypheae</taxon>
        <taxon>Ricinus</taxon>
    </lineage>
</organism>
<protein>
    <recommendedName>
        <fullName evidence="1">GGDEF domain-containing protein</fullName>
    </recommendedName>
</protein>
<dbReference type="STRING" id="3988.B9TNG7"/>
<dbReference type="EMBL" id="EQ992492">
    <property type="protein sequence ID" value="EEF22597.1"/>
    <property type="molecule type" value="Genomic_DNA"/>
</dbReference>
<gene>
    <name evidence="2" type="ORF">RCOM_2019680</name>
</gene>
<dbReference type="AlphaFoldDB" id="B9TNG7"/>